<evidence type="ECO:0008006" key="4">
    <source>
        <dbReference type="Google" id="ProtNLM"/>
    </source>
</evidence>
<reference evidence="3" key="1">
    <citation type="submission" date="2015-11" db="EMBL/GenBank/DDBJ databases">
        <title>Complete genome sequence of a polyethylene glycol-degrading strain Sphingopyxis terrae strain 203-1 (NBRC 15098).</title>
        <authorList>
            <person name="Yoshiyuki O."/>
            <person name="Shouta N."/>
            <person name="Nagata Y."/>
            <person name="Numata M."/>
            <person name="Tsuchikane K."/>
            <person name="Hosoyama A."/>
            <person name="Yamazoe A."/>
            <person name="Tsuda M."/>
            <person name="Fujita N."/>
            <person name="Kawai F."/>
        </authorList>
    </citation>
    <scope>NUCLEOTIDE SEQUENCE [LARGE SCALE GENOMIC DNA]</scope>
    <source>
        <strain evidence="3">203-1</strain>
    </source>
</reference>
<evidence type="ECO:0000256" key="1">
    <source>
        <dbReference type="SAM" id="SignalP"/>
    </source>
</evidence>
<accession>A0A142VUF9</accession>
<dbReference type="InterPro" id="IPR007410">
    <property type="entry name" value="LpqE-like"/>
</dbReference>
<sequence>MKPSIRIMLAATALVAAPPLLAHGVAAGALAIGHPWSRETAPGQKAGGGFLTITNKGKTEDRLISATSPAAADVQIHMMKVEDGVMRMRRVNGGLAIPAGGTLELKPGGYHIMFMGLKKPFKQGDMIPATLVFARQGKVAVRFKVQPIASTAPMEGGHGGH</sequence>
<feature type="chain" id="PRO_5007502341" description="Copper chaperone PCu(A)C" evidence="1">
    <location>
        <begin position="23"/>
        <end position="161"/>
    </location>
</feature>
<feature type="signal peptide" evidence="1">
    <location>
        <begin position="1"/>
        <end position="22"/>
    </location>
</feature>
<keyword evidence="1" id="KW-0732">Signal</keyword>
<evidence type="ECO:0000313" key="3">
    <source>
        <dbReference type="Proteomes" id="UP000076234"/>
    </source>
</evidence>
<organism evidence="2 3">
    <name type="scientific">Sphingopyxis terrae subsp. terrae NBRC 15098</name>
    <dbReference type="NCBI Taxonomy" id="1219058"/>
    <lineage>
        <taxon>Bacteria</taxon>
        <taxon>Pseudomonadati</taxon>
        <taxon>Pseudomonadota</taxon>
        <taxon>Alphaproteobacteria</taxon>
        <taxon>Sphingomonadales</taxon>
        <taxon>Sphingomonadaceae</taxon>
        <taxon>Sphingopyxis</taxon>
    </lineage>
</organism>
<dbReference type="EMBL" id="CP013342">
    <property type="protein sequence ID" value="AMU93414.1"/>
    <property type="molecule type" value="Genomic_DNA"/>
</dbReference>
<dbReference type="InterPro" id="IPR036182">
    <property type="entry name" value="PCuAC_sf"/>
</dbReference>
<protein>
    <recommendedName>
        <fullName evidence="4">Copper chaperone PCu(A)C</fullName>
    </recommendedName>
</protein>
<dbReference type="KEGG" id="ster:AOA14_02205"/>
<dbReference type="Pfam" id="PF04314">
    <property type="entry name" value="PCuAC"/>
    <property type="match status" value="1"/>
</dbReference>
<dbReference type="Proteomes" id="UP000076234">
    <property type="component" value="Chromosome"/>
</dbReference>
<dbReference type="SUPFAM" id="SSF110087">
    <property type="entry name" value="DR1885-like metal-binding protein"/>
    <property type="match status" value="1"/>
</dbReference>
<proteinExistence type="predicted"/>
<dbReference type="Gene3D" id="2.60.40.1890">
    <property type="entry name" value="PCu(A)C copper chaperone"/>
    <property type="match status" value="1"/>
</dbReference>
<name>A0A142VUF9_9SPHN</name>
<dbReference type="PANTHER" id="PTHR36302:SF1">
    <property type="entry name" value="COPPER CHAPERONE PCU(A)C"/>
    <property type="match status" value="1"/>
</dbReference>
<reference evidence="2 3" key="2">
    <citation type="journal article" date="2016" name="Genome Announc.">
        <title>Complete Genome Sequence of Sphingopyxis terrae Strain 203-1 (NBRC 111660), a Polyethylene Glycol Degrader.</title>
        <authorList>
            <person name="Ohtsubo Y."/>
            <person name="Nonoyama S."/>
            <person name="Nagata Y."/>
            <person name="Numata M."/>
            <person name="Tsuchikane K."/>
            <person name="Hosoyama A."/>
            <person name="Yamazoe A."/>
            <person name="Tsuda M."/>
            <person name="Fujita N."/>
            <person name="Kawai F."/>
        </authorList>
    </citation>
    <scope>NUCLEOTIDE SEQUENCE [LARGE SCALE GENOMIC DNA]</scope>
    <source>
        <strain evidence="2 3">203-1</strain>
    </source>
</reference>
<dbReference type="InterPro" id="IPR058248">
    <property type="entry name" value="Lxx211020-like"/>
</dbReference>
<gene>
    <name evidence="2" type="ORF">AOA14_02205</name>
</gene>
<evidence type="ECO:0000313" key="2">
    <source>
        <dbReference type="EMBL" id="AMU93414.1"/>
    </source>
</evidence>
<dbReference type="STRING" id="1219058.AOA14_02205"/>
<dbReference type="RefSeq" id="WP_062900597.1">
    <property type="nucleotide sequence ID" value="NZ_CP013342.1"/>
</dbReference>
<dbReference type="PANTHER" id="PTHR36302">
    <property type="entry name" value="BLR7088 PROTEIN"/>
    <property type="match status" value="1"/>
</dbReference>
<dbReference type="AlphaFoldDB" id="A0A142VUF9"/>